<feature type="signal peptide" evidence="1">
    <location>
        <begin position="1"/>
        <end position="24"/>
    </location>
</feature>
<dbReference type="KEGG" id="pstg:E8M01_18725"/>
<accession>A0A4D7B5W8</accession>
<sequence length="372" mass="40094">MAMSCLRRVAAVLLLAAVPAVASAAEVVDLAGRRLQIPDRVERIIIGEGRYIPTLAILDRENPIGRLVGMLGDYEDIDPANYARYRARFPDIDKVQRIGRSARDSFSVEQAIAARPQVAIFGLGGHGPGTRSTEVIRALEAAGVVIVFIDFRSDPLVNTPRSLELLGKVLGQEARAAEFLSAWRAALATVTERLAREKPTLTRVFVESRVGLGRGCCETMTRGMMGRFVTAAGGVNVADAILPGEAGVVSLEWLIANPPDVYIGTAIGSGLRDEASWLALGAGVTEAAARTRLAASLARPGIADLPAIREGRAHAIWHHFYNSPFNVAAVQAFAKWLHPALFADLDPDGLLADFHSRFQPFPLDGAYWVSRK</sequence>
<dbReference type="PANTHER" id="PTHR30535">
    <property type="entry name" value="VITAMIN B12-BINDING PROTEIN"/>
    <property type="match status" value="1"/>
</dbReference>
<keyword evidence="1" id="KW-0732">Signal</keyword>
<dbReference type="InterPro" id="IPR002491">
    <property type="entry name" value="ABC_transptr_periplasmic_BD"/>
</dbReference>
<gene>
    <name evidence="3" type="ORF">E8M01_18725</name>
</gene>
<evidence type="ECO:0000313" key="3">
    <source>
        <dbReference type="EMBL" id="QCI69309.1"/>
    </source>
</evidence>
<dbReference type="SUPFAM" id="SSF53807">
    <property type="entry name" value="Helical backbone' metal receptor"/>
    <property type="match status" value="1"/>
</dbReference>
<organism evidence="3 4">
    <name type="scientific">Phreatobacter stygius</name>
    <dbReference type="NCBI Taxonomy" id="1940610"/>
    <lineage>
        <taxon>Bacteria</taxon>
        <taxon>Pseudomonadati</taxon>
        <taxon>Pseudomonadota</taxon>
        <taxon>Alphaproteobacteria</taxon>
        <taxon>Hyphomicrobiales</taxon>
        <taxon>Phreatobacteraceae</taxon>
        <taxon>Phreatobacter</taxon>
    </lineage>
</organism>
<evidence type="ECO:0000313" key="4">
    <source>
        <dbReference type="Proteomes" id="UP000298781"/>
    </source>
</evidence>
<dbReference type="OrthoDB" id="9775594at2"/>
<dbReference type="Gene3D" id="3.40.50.1980">
    <property type="entry name" value="Nitrogenase molybdenum iron protein domain"/>
    <property type="match status" value="2"/>
</dbReference>
<name>A0A4D7B5W8_9HYPH</name>
<protein>
    <submittedName>
        <fullName evidence="3">Iron ABC transporter substrate-binding protein</fullName>
    </submittedName>
</protein>
<proteinExistence type="predicted"/>
<evidence type="ECO:0000259" key="2">
    <source>
        <dbReference type="PROSITE" id="PS50983"/>
    </source>
</evidence>
<dbReference type="PANTHER" id="PTHR30535:SF34">
    <property type="entry name" value="MOLYBDATE-BINDING PROTEIN MOLA"/>
    <property type="match status" value="1"/>
</dbReference>
<feature type="domain" description="Fe/B12 periplasmic-binding" evidence="2">
    <location>
        <begin position="43"/>
        <end position="345"/>
    </location>
</feature>
<evidence type="ECO:0000256" key="1">
    <source>
        <dbReference type="SAM" id="SignalP"/>
    </source>
</evidence>
<dbReference type="PROSITE" id="PS50983">
    <property type="entry name" value="FE_B12_PBP"/>
    <property type="match status" value="1"/>
</dbReference>
<dbReference type="Proteomes" id="UP000298781">
    <property type="component" value="Chromosome"/>
</dbReference>
<dbReference type="EMBL" id="CP039690">
    <property type="protein sequence ID" value="QCI69309.1"/>
    <property type="molecule type" value="Genomic_DNA"/>
</dbReference>
<dbReference type="InterPro" id="IPR050902">
    <property type="entry name" value="ABC_Transporter_SBP"/>
</dbReference>
<reference evidence="3 4" key="1">
    <citation type="submission" date="2019-04" db="EMBL/GenBank/DDBJ databases">
        <title>Phreatobacter aquaticus sp. nov.</title>
        <authorList>
            <person name="Choi A."/>
        </authorList>
    </citation>
    <scope>NUCLEOTIDE SEQUENCE [LARGE SCALE GENOMIC DNA]</scope>
    <source>
        <strain evidence="3 4">KCTC 52518</strain>
    </source>
</reference>
<dbReference type="Pfam" id="PF01497">
    <property type="entry name" value="Peripla_BP_2"/>
    <property type="match status" value="1"/>
</dbReference>
<keyword evidence="4" id="KW-1185">Reference proteome</keyword>
<feature type="chain" id="PRO_5020488542" evidence="1">
    <location>
        <begin position="25"/>
        <end position="372"/>
    </location>
</feature>
<dbReference type="AlphaFoldDB" id="A0A4D7B5W8"/>